<comment type="caution">
    <text evidence="1">The sequence shown here is derived from an EMBL/GenBank/DDBJ whole genome shotgun (WGS) entry which is preliminary data.</text>
</comment>
<dbReference type="InParanoid" id="A0A1V9X0V3"/>
<dbReference type="Proteomes" id="UP000192247">
    <property type="component" value="Unassembled WGS sequence"/>
</dbReference>
<evidence type="ECO:0000313" key="1">
    <source>
        <dbReference type="EMBL" id="OQR67026.1"/>
    </source>
</evidence>
<feature type="non-terminal residue" evidence="1">
    <location>
        <position position="87"/>
    </location>
</feature>
<keyword evidence="2" id="KW-1185">Reference proteome</keyword>
<name>A0A1V9X0V3_9ACAR</name>
<reference evidence="1 2" key="1">
    <citation type="journal article" date="2017" name="Gigascience">
        <title>Draft genome of the honey bee ectoparasitic mite, Tropilaelaps mercedesae, is shaped by the parasitic life history.</title>
        <authorList>
            <person name="Dong X."/>
            <person name="Armstrong S.D."/>
            <person name="Xia D."/>
            <person name="Makepeace B.L."/>
            <person name="Darby A.C."/>
            <person name="Kadowaki T."/>
        </authorList>
    </citation>
    <scope>NUCLEOTIDE SEQUENCE [LARGE SCALE GENOMIC DNA]</scope>
    <source>
        <strain evidence="1">Wuxi-XJTLU</strain>
    </source>
</reference>
<gene>
    <name evidence="1" type="ORF">BIW11_13773</name>
</gene>
<dbReference type="OrthoDB" id="10607583at2759"/>
<organism evidence="1 2">
    <name type="scientific">Tropilaelaps mercedesae</name>
    <dbReference type="NCBI Taxonomy" id="418985"/>
    <lineage>
        <taxon>Eukaryota</taxon>
        <taxon>Metazoa</taxon>
        <taxon>Ecdysozoa</taxon>
        <taxon>Arthropoda</taxon>
        <taxon>Chelicerata</taxon>
        <taxon>Arachnida</taxon>
        <taxon>Acari</taxon>
        <taxon>Parasitiformes</taxon>
        <taxon>Mesostigmata</taxon>
        <taxon>Gamasina</taxon>
        <taxon>Dermanyssoidea</taxon>
        <taxon>Laelapidae</taxon>
        <taxon>Tropilaelaps</taxon>
    </lineage>
</organism>
<sequence>MINDAIRDKNPYLRKQSCATVAELRHPIGTTLKNDCIYERVQLLTAAGASVITVTDDKFLQSKFSLMSLKWLGLADFISRYHWLTPT</sequence>
<proteinExistence type="predicted"/>
<dbReference type="AlphaFoldDB" id="A0A1V9X0V3"/>
<evidence type="ECO:0000313" key="2">
    <source>
        <dbReference type="Proteomes" id="UP000192247"/>
    </source>
</evidence>
<accession>A0A1V9X0V3</accession>
<dbReference type="EMBL" id="MNPL01030237">
    <property type="protein sequence ID" value="OQR67026.1"/>
    <property type="molecule type" value="Genomic_DNA"/>
</dbReference>
<protein>
    <submittedName>
        <fullName evidence="1">Uncharacterized protein</fullName>
    </submittedName>
</protein>